<feature type="domain" description="DNA-directed DNA polymerase family B multifunctional" evidence="16">
    <location>
        <begin position="1633"/>
        <end position="2087"/>
    </location>
</feature>
<evidence type="ECO:0000259" key="16">
    <source>
        <dbReference type="Pfam" id="PF00136"/>
    </source>
</evidence>
<evidence type="ECO:0000256" key="5">
    <source>
        <dbReference type="ARBA" id="ARBA00022679"/>
    </source>
</evidence>
<feature type="compositionally biased region" description="Polar residues" evidence="15">
    <location>
        <begin position="1106"/>
        <end position="1126"/>
    </location>
</feature>
<evidence type="ECO:0000256" key="1">
    <source>
        <dbReference type="ARBA" id="ARBA00001966"/>
    </source>
</evidence>
<evidence type="ECO:0000256" key="13">
    <source>
        <dbReference type="ARBA" id="ARBA00023204"/>
    </source>
</evidence>
<evidence type="ECO:0000256" key="7">
    <source>
        <dbReference type="ARBA" id="ARBA00022723"/>
    </source>
</evidence>
<evidence type="ECO:0000256" key="9">
    <source>
        <dbReference type="ARBA" id="ARBA00022833"/>
    </source>
</evidence>
<evidence type="ECO:0000256" key="10">
    <source>
        <dbReference type="ARBA" id="ARBA00022932"/>
    </source>
</evidence>
<dbReference type="InterPro" id="IPR036397">
    <property type="entry name" value="RNaseH_sf"/>
</dbReference>
<proteinExistence type="inferred from homology"/>
<evidence type="ECO:0000256" key="4">
    <source>
        <dbReference type="ARBA" id="ARBA00021589"/>
    </source>
</evidence>
<dbReference type="InterPro" id="IPR023211">
    <property type="entry name" value="DNA_pol_palm_dom_sf"/>
</dbReference>
<dbReference type="CDD" id="cd05778">
    <property type="entry name" value="DNA_polB_zeta_exo"/>
    <property type="match status" value="1"/>
</dbReference>
<feature type="region of interest" description="Disordered" evidence="15">
    <location>
        <begin position="542"/>
        <end position="617"/>
    </location>
</feature>
<dbReference type="CDD" id="cd05534">
    <property type="entry name" value="POLBc_zeta"/>
    <property type="match status" value="1"/>
</dbReference>
<feature type="compositionally biased region" description="Polar residues" evidence="15">
    <location>
        <begin position="653"/>
        <end position="662"/>
    </location>
</feature>
<feature type="region of interest" description="Disordered" evidence="15">
    <location>
        <begin position="287"/>
        <end position="335"/>
    </location>
</feature>
<feature type="compositionally biased region" description="Low complexity" evidence="15">
    <location>
        <begin position="1240"/>
        <end position="1256"/>
    </location>
</feature>
<feature type="compositionally biased region" description="Polar residues" evidence="15">
    <location>
        <begin position="326"/>
        <end position="335"/>
    </location>
</feature>
<organism evidence="21 22">
    <name type="scientific">Coccomyxa subellipsoidea</name>
    <dbReference type="NCBI Taxonomy" id="248742"/>
    <lineage>
        <taxon>Eukaryota</taxon>
        <taxon>Viridiplantae</taxon>
        <taxon>Chlorophyta</taxon>
        <taxon>core chlorophytes</taxon>
        <taxon>Trebouxiophyceae</taxon>
        <taxon>Trebouxiophyceae incertae sedis</taxon>
        <taxon>Coccomyxaceae</taxon>
        <taxon>Coccomyxa</taxon>
    </lineage>
</organism>
<dbReference type="PANTHER" id="PTHR45812:SF1">
    <property type="entry name" value="DNA POLYMERASE ZETA CATALYTIC SUBUNIT"/>
    <property type="match status" value="1"/>
</dbReference>
<feature type="compositionally biased region" description="Low complexity" evidence="15">
    <location>
        <begin position="963"/>
        <end position="972"/>
    </location>
</feature>
<dbReference type="EC" id="2.7.7.7" evidence="3"/>
<keyword evidence="5" id="KW-0808">Transferase</keyword>
<feature type="compositionally biased region" description="Low complexity" evidence="15">
    <location>
        <begin position="293"/>
        <end position="305"/>
    </location>
</feature>
<dbReference type="Pfam" id="PF00136">
    <property type="entry name" value="DNA_pol_B"/>
    <property type="match status" value="1"/>
</dbReference>
<evidence type="ECO:0000256" key="2">
    <source>
        <dbReference type="ARBA" id="ARBA00005755"/>
    </source>
</evidence>
<feature type="domain" description="DNA-directed DNA polymerase family B exonuclease" evidence="17">
    <location>
        <begin position="1390"/>
        <end position="1562"/>
    </location>
</feature>
<feature type="compositionally biased region" description="Polar residues" evidence="15">
    <location>
        <begin position="1257"/>
        <end position="1269"/>
    </location>
</feature>
<dbReference type="PRINTS" id="PR00106">
    <property type="entry name" value="DNAPOLB"/>
</dbReference>
<feature type="domain" description="DNA polymerase delta/zeta catalytic subunit N-terminal" evidence="19">
    <location>
        <begin position="45"/>
        <end position="126"/>
    </location>
</feature>
<gene>
    <name evidence="21" type="ORF">WJX75_006957</name>
</gene>
<evidence type="ECO:0000256" key="3">
    <source>
        <dbReference type="ARBA" id="ARBA00012417"/>
    </source>
</evidence>
<evidence type="ECO:0000256" key="11">
    <source>
        <dbReference type="ARBA" id="ARBA00023004"/>
    </source>
</evidence>
<dbReference type="Gene3D" id="3.90.1600.10">
    <property type="entry name" value="Palm domain of DNA polymerase"/>
    <property type="match status" value="1"/>
</dbReference>
<dbReference type="Gene3D" id="3.30.342.10">
    <property type="entry name" value="DNA Polymerase, chain B, domain 1"/>
    <property type="match status" value="1"/>
</dbReference>
<keyword evidence="8" id="KW-0227">DNA damage</keyword>
<feature type="region of interest" description="Disordered" evidence="15">
    <location>
        <begin position="1240"/>
        <end position="1382"/>
    </location>
</feature>
<feature type="region of interest" description="Disordered" evidence="15">
    <location>
        <begin position="925"/>
        <end position="944"/>
    </location>
</feature>
<feature type="region of interest" description="Disordered" evidence="15">
    <location>
        <begin position="468"/>
        <end position="503"/>
    </location>
</feature>
<feature type="region of interest" description="Disordered" evidence="15">
    <location>
        <begin position="827"/>
        <end position="851"/>
    </location>
</feature>
<dbReference type="InterPro" id="IPR042087">
    <property type="entry name" value="DNA_pol_B_thumb"/>
</dbReference>
<accession>A0ABR2YL72</accession>
<evidence type="ECO:0000313" key="21">
    <source>
        <dbReference type="EMBL" id="KAK9907609.1"/>
    </source>
</evidence>
<dbReference type="InterPro" id="IPR006172">
    <property type="entry name" value="DNA-dir_DNA_pol_B"/>
</dbReference>
<keyword evidence="13" id="KW-0234">DNA repair</keyword>
<dbReference type="InterPro" id="IPR012337">
    <property type="entry name" value="RNaseH-like_sf"/>
</dbReference>
<dbReference type="Pfam" id="PF14260">
    <property type="entry name" value="zf-C4pol"/>
    <property type="match status" value="1"/>
</dbReference>
<comment type="cofactor">
    <cofactor evidence="1">
        <name>[4Fe-4S] cluster</name>
        <dbReference type="ChEBI" id="CHEBI:49883"/>
    </cofactor>
</comment>
<dbReference type="SMART" id="SM00486">
    <property type="entry name" value="POLBc"/>
    <property type="match status" value="1"/>
</dbReference>
<keyword evidence="12" id="KW-0411">Iron-sulfur</keyword>
<sequence>MAKPIPGLDICHSQLEGTAIERVPVVQIYGATPAGQKTCLHLHKAFPYFYVPYDDAYPCEPAEAQAFLRHIARTLEAAMHAGQESGAQRHQRVFSVQLVRGCPFYGYHPGERLFMKIIMYNPMDVKKAAQLMQGGVVSGKRMQPFESHLPFLLQMKIDMNLAGMAWLRLSRVHCRVPLPDRHSGRRSGWRDTPTLVQYEQNGPGDASTASGDTHGSQDKVWTSVSMPTQWMVPPVTTGVVSRTLEKRSCCELELDACVEHVLNRNELVREKLENVGPDKRMAIADAHAQDSQAAPNSSAPLASPSRDPSQASPDKPPSAVAGISSGRPSSQESLLHQTQAANLILPVEGSGTPGADISRAGGLSPIAQTSGDVATAFPGFPEALGREQHTTDGDADLRELLHMLQAEESCSDEEGDPDHSRLMELAAAVASQPNAHARLSQALSQIEGTPRAERAASQAQEEVEGILDCADTPPRPPHARSNSPGAANEGLQPGKRQRAGQDDREIGHGWSMADMEDLGGDAHGPLGPYYGRSAVWDGGGTSVAAGGGASPERHAGVGTPGGQLGVDGADDVSSDDEDLQPEGSLEQHTTGLAAPSQEPVQRRPRAAASGSQGSSQRYGFIPLLRASPSTASAPAAMPGSSRADRKGRRLPSRSHSMATGSTQERRSAPRAARSLQLDASKHSAPRGGSAAFRPGSYRLPLGADAGTSRAPFRPPRRLDEPEPMPGCPDATAPNAASGRLTVLPRGLGQAVTGAALGPVAADSMQPQSNLQAGAPDSVEHQTQQIDEVVSGAVAPSEAGSGRGYGAVLPQRRPAAMRARRRPIAALTATPHDMRPNDRTTLAPETAQAQSSNLAATEIAQIMTASRDPAGMREPQPTAGESHAGIAVSSMDGTAAEHESRRRESREWMVRVACESAGIQRAILGSTSSSEQTPPSPHRDPVQQHALSPADPLVIRQPLEAPLPASADAASPEQATEDEPTHDMRTELSAMRPRVRPPSQQELDDSMLPLGVPAVVHQPAFYGRPEDVSHRPTVWAGLEFRVPSGATSALPPFTAGSGPAARLAANARTASGSQSARVYTMTPVQLPPSRAETDAWLAEEREALLASQHSHGSASKGNTGSAGSNKEQAGRAFGMDANTGRLLPGGQGGSGSQESGGSDLLETPALCSIPSQNRRALGPSRLRIATQQSTDAAADEEEEIRPASPKYDERSFFYTTPKLNSARPTFQQATTPWATPLLLPQPQAAASPSGAASAASPVNQARHQIPNTPATPAANIRRALLPPPEFSGTRAPDHMPAPDSSTSASHRAAAAAASPATVSRPPFPEGPAPAAPPDTNPAKVADAKRPLQGQKGQAAKPWTSQITAPSPAAGSAGVTPPSQSGFRRLVAGKGQNLTLLSIEVHADTRGTLLPDPRYDAVRCVVLAAADDAEDMSSGTCATRVLLLDDKGKRPLDGLPNVQMEVYGSEEALLDALVGAVRALDPDILVGFEVQQGSLGYLNDRATALVRSEPLLRQLSRTPQVSSMVERRNDEYGVLHASGIHVAGRIVLNLWRLLRSELKLRIYTYESCVAAVLQLRTPHIPAWVLSQWFQGGPAGGRWRCVQYLVRRARLSLAMMEQLDITGRTGEMARAFGIDFFSVLTRGSQYRVEAMMVRLAHTQNYLLPAPSTEQTKNQPAMEAIPLVMEPESRLYVDPVIVLDFQSLYPSQIIAYNLCFSTCLGRPTHAAAAGTPLRLGAQTYGLPKGSLTGAVAPNKLIVAPNGVAYASPEARQGVLPRLLNEILTTRIMVKAAMKRAPKTAKVLQRILNARQFSLKLIANVTYGYTAAGFSGRMPCAELADSIVQSGRETLENTIRMVEGHPEWRARVVYGDTDSLFVLLEGRSRDEAFRIGAEIAAAATAANPPPVTLKMEKVYHPCVLLTKKRYAGFMYETPKQAAPVFDAKGIETVRRDTCSAVAKMLERSLRILFSSKDVSQVKEYVERQWTKILSGRVSLADFVFAKEVRLGTYRAAHGLVPPAAQVASRALATDPRAEPRYGERVPYVVVHGEPGARLVDMAVAPHALIESGGRLRLHAHYYIIKQIVPALERVFSLLGVDVRGWYAALPRPQRLLPQKRPAAALGLGGRGSSAGTIDAYYLSRHCAVCDGLTHAQRPICEECRREPQGAAVVLSARAARLAEAQALLVRVCLQCGGGGGRSRAPEGSIVCDSLDCGVFFERRKANGEAAAARVLCDLALQDFSLTGRI</sequence>
<dbReference type="Gene3D" id="3.30.420.10">
    <property type="entry name" value="Ribonuclease H-like superfamily/Ribonuclease H"/>
    <property type="match status" value="1"/>
</dbReference>
<reference evidence="21 22" key="1">
    <citation type="journal article" date="2024" name="Nat. Commun.">
        <title>Phylogenomics reveals the evolutionary origins of lichenization in chlorophyte algae.</title>
        <authorList>
            <person name="Puginier C."/>
            <person name="Libourel C."/>
            <person name="Otte J."/>
            <person name="Skaloud P."/>
            <person name="Haon M."/>
            <person name="Grisel S."/>
            <person name="Petersen M."/>
            <person name="Berrin J.G."/>
            <person name="Delaux P.M."/>
            <person name="Dal Grande F."/>
            <person name="Keller J."/>
        </authorList>
    </citation>
    <scope>NUCLEOTIDE SEQUENCE [LARGE SCALE GENOMIC DNA]</scope>
    <source>
        <strain evidence="21 22">SAG 216-7</strain>
    </source>
</reference>
<dbReference type="Pfam" id="PF24065">
    <property type="entry name" value="REV3_N"/>
    <property type="match status" value="1"/>
</dbReference>
<dbReference type="InterPro" id="IPR030559">
    <property type="entry name" value="PolZ_Rev3"/>
</dbReference>
<feature type="compositionally biased region" description="Low complexity" evidence="15">
    <location>
        <begin position="1299"/>
        <end position="1319"/>
    </location>
</feature>
<dbReference type="InterPro" id="IPR017964">
    <property type="entry name" value="DNA-dir_DNA_pol_B_CS"/>
</dbReference>
<feature type="compositionally biased region" description="Pro residues" evidence="15">
    <location>
        <begin position="1320"/>
        <end position="1334"/>
    </location>
</feature>
<feature type="compositionally biased region" description="Low complexity" evidence="15">
    <location>
        <begin position="629"/>
        <end position="641"/>
    </location>
</feature>
<evidence type="ECO:0000259" key="18">
    <source>
        <dbReference type="Pfam" id="PF14260"/>
    </source>
</evidence>
<dbReference type="EMBL" id="JALJOT010000009">
    <property type="protein sequence ID" value="KAK9907609.1"/>
    <property type="molecule type" value="Genomic_DNA"/>
</dbReference>
<evidence type="ECO:0000256" key="14">
    <source>
        <dbReference type="ARBA" id="ARBA00049244"/>
    </source>
</evidence>
<comment type="catalytic activity">
    <reaction evidence="14">
        <text>DNA(n) + a 2'-deoxyribonucleoside 5'-triphosphate = DNA(n+1) + diphosphate</text>
        <dbReference type="Rhea" id="RHEA:22508"/>
        <dbReference type="Rhea" id="RHEA-COMP:17339"/>
        <dbReference type="Rhea" id="RHEA-COMP:17340"/>
        <dbReference type="ChEBI" id="CHEBI:33019"/>
        <dbReference type="ChEBI" id="CHEBI:61560"/>
        <dbReference type="ChEBI" id="CHEBI:173112"/>
        <dbReference type="EC" id="2.7.7.7"/>
    </reaction>
</comment>
<dbReference type="Pfam" id="PF24055">
    <property type="entry name" value="POL3_N"/>
    <property type="match status" value="1"/>
</dbReference>
<keyword evidence="7" id="KW-0479">Metal-binding</keyword>
<evidence type="ECO:0000259" key="19">
    <source>
        <dbReference type="Pfam" id="PF24055"/>
    </source>
</evidence>
<dbReference type="InterPro" id="IPR006133">
    <property type="entry name" value="DNA-dir_DNA_pol_B_exonuc"/>
</dbReference>
<feature type="region of interest" description="Disordered" evidence="15">
    <location>
        <begin position="963"/>
        <end position="1000"/>
    </location>
</feature>
<dbReference type="Pfam" id="PF03104">
    <property type="entry name" value="DNA_pol_B_exo1"/>
    <property type="match status" value="1"/>
</dbReference>
<evidence type="ECO:0000259" key="20">
    <source>
        <dbReference type="Pfam" id="PF24065"/>
    </source>
</evidence>
<dbReference type="InterPro" id="IPR006134">
    <property type="entry name" value="DNA-dir_DNA_pol_B_multi_dom"/>
</dbReference>
<keyword evidence="22" id="KW-1185">Reference proteome</keyword>
<feature type="region of interest" description="Disordered" evidence="15">
    <location>
        <begin position="868"/>
        <end position="906"/>
    </location>
</feature>
<feature type="compositionally biased region" description="Basic and acidic residues" evidence="15">
    <location>
        <begin position="894"/>
        <end position="906"/>
    </location>
</feature>
<feature type="domain" description="DNA polymerase zeta catalytic subunit N-terminal" evidence="20">
    <location>
        <begin position="18"/>
        <end position="43"/>
    </location>
</feature>
<evidence type="ECO:0000256" key="8">
    <source>
        <dbReference type="ARBA" id="ARBA00022763"/>
    </source>
</evidence>
<dbReference type="SUPFAM" id="SSF53098">
    <property type="entry name" value="Ribonuclease H-like"/>
    <property type="match status" value="1"/>
</dbReference>
<dbReference type="InterPro" id="IPR025687">
    <property type="entry name" value="Znf-C4pol"/>
</dbReference>
<evidence type="ECO:0000313" key="22">
    <source>
        <dbReference type="Proteomes" id="UP001491310"/>
    </source>
</evidence>
<feature type="region of interest" description="Disordered" evidence="15">
    <location>
        <begin position="180"/>
        <end position="219"/>
    </location>
</feature>
<dbReference type="Gene3D" id="1.10.132.60">
    <property type="entry name" value="DNA polymerase family B, C-terminal domain"/>
    <property type="match status" value="1"/>
</dbReference>
<feature type="domain" description="C4-type zinc-finger of DNA polymerase delta" evidence="18">
    <location>
        <begin position="2137"/>
        <end position="2213"/>
    </location>
</feature>
<evidence type="ECO:0000256" key="15">
    <source>
        <dbReference type="SAM" id="MobiDB-lite"/>
    </source>
</evidence>
<keyword evidence="9" id="KW-0862">Zinc</keyword>
<keyword evidence="10" id="KW-0239">DNA-directed DNA polymerase</keyword>
<dbReference type="InterPro" id="IPR056447">
    <property type="entry name" value="REV3_N"/>
</dbReference>
<dbReference type="SUPFAM" id="SSF56672">
    <property type="entry name" value="DNA/RNA polymerases"/>
    <property type="match status" value="1"/>
</dbReference>
<keyword evidence="6" id="KW-0548">Nucleotidyltransferase</keyword>
<feature type="region of interest" description="Disordered" evidence="15">
    <location>
        <begin position="1104"/>
        <end position="1204"/>
    </location>
</feature>
<protein>
    <recommendedName>
        <fullName evidence="4">DNA polymerase zeta catalytic subunit</fullName>
        <ecNumber evidence="3">2.7.7.7</ecNumber>
    </recommendedName>
</protein>
<dbReference type="PANTHER" id="PTHR45812">
    <property type="entry name" value="DNA POLYMERASE ZETA CATALYTIC SUBUNIT"/>
    <property type="match status" value="1"/>
</dbReference>
<comment type="similarity">
    <text evidence="2">Belongs to the DNA polymerase type-B family.</text>
</comment>
<dbReference type="Gene3D" id="1.10.287.690">
    <property type="entry name" value="Helix hairpin bin"/>
    <property type="match status" value="1"/>
</dbReference>
<dbReference type="PROSITE" id="PS00116">
    <property type="entry name" value="DNA_POLYMERASE_B"/>
    <property type="match status" value="1"/>
</dbReference>
<keyword evidence="11" id="KW-0408">Iron</keyword>
<dbReference type="InterPro" id="IPR043502">
    <property type="entry name" value="DNA/RNA_pol_sf"/>
</dbReference>
<dbReference type="Proteomes" id="UP001491310">
    <property type="component" value="Unassembled WGS sequence"/>
</dbReference>
<evidence type="ECO:0000259" key="17">
    <source>
        <dbReference type="Pfam" id="PF03104"/>
    </source>
</evidence>
<comment type="caution">
    <text evidence="21">The sequence shown here is derived from an EMBL/GenBank/DDBJ whole genome shotgun (WGS) entry which is preliminary data.</text>
</comment>
<evidence type="ECO:0000256" key="6">
    <source>
        <dbReference type="ARBA" id="ARBA00022695"/>
    </source>
</evidence>
<feature type="region of interest" description="Disordered" evidence="15">
    <location>
        <begin position="629"/>
        <end position="735"/>
    </location>
</feature>
<feature type="compositionally biased region" description="Low complexity" evidence="15">
    <location>
        <begin position="606"/>
        <end position="617"/>
    </location>
</feature>
<evidence type="ECO:0000256" key="12">
    <source>
        <dbReference type="ARBA" id="ARBA00023014"/>
    </source>
</evidence>
<name>A0ABR2YL72_9CHLO</name>
<feature type="compositionally biased region" description="Acidic residues" evidence="15">
    <location>
        <begin position="568"/>
        <end position="580"/>
    </location>
</feature>
<feature type="compositionally biased region" description="Polar residues" evidence="15">
    <location>
        <begin position="207"/>
        <end position="219"/>
    </location>
</feature>
<dbReference type="InterPro" id="IPR056435">
    <property type="entry name" value="DPOD/Z_N"/>
</dbReference>